<keyword evidence="2" id="KW-0597">Phosphoprotein</keyword>
<dbReference type="Pfam" id="PF05334">
    <property type="entry name" value="DUF719"/>
    <property type="match status" value="1"/>
</dbReference>
<evidence type="ECO:0008006" key="6">
    <source>
        <dbReference type="Google" id="ProtNLM"/>
    </source>
</evidence>
<protein>
    <recommendedName>
        <fullName evidence="6">Protein FAM114A2</fullName>
    </recommendedName>
</protein>
<reference evidence="4" key="1">
    <citation type="journal article" date="2023" name="Insect Mol. Biol.">
        <title>Genome sequencing provides insights into the evolution of gene families encoding plant cell wall-degrading enzymes in longhorned beetles.</title>
        <authorList>
            <person name="Shin N.R."/>
            <person name="Okamura Y."/>
            <person name="Kirsch R."/>
            <person name="Pauchet Y."/>
        </authorList>
    </citation>
    <scope>NUCLEOTIDE SEQUENCE</scope>
    <source>
        <strain evidence="4">RBIC_L_NR</strain>
    </source>
</reference>
<name>A0AAV8WKW4_9CUCU</name>
<dbReference type="AlphaFoldDB" id="A0AAV8WKW4"/>
<dbReference type="Proteomes" id="UP001162156">
    <property type="component" value="Unassembled WGS sequence"/>
</dbReference>
<accession>A0AAV8WKW4</accession>
<feature type="compositionally biased region" description="Basic and acidic residues" evidence="3">
    <location>
        <begin position="23"/>
        <end position="42"/>
    </location>
</feature>
<feature type="compositionally biased region" description="Acidic residues" evidence="3">
    <location>
        <begin position="1"/>
        <end position="22"/>
    </location>
</feature>
<comment type="similarity">
    <text evidence="1">Belongs to the FAM114 family.</text>
</comment>
<proteinExistence type="inferred from homology"/>
<organism evidence="4 5">
    <name type="scientific">Rhamnusium bicolor</name>
    <dbReference type="NCBI Taxonomy" id="1586634"/>
    <lineage>
        <taxon>Eukaryota</taxon>
        <taxon>Metazoa</taxon>
        <taxon>Ecdysozoa</taxon>
        <taxon>Arthropoda</taxon>
        <taxon>Hexapoda</taxon>
        <taxon>Insecta</taxon>
        <taxon>Pterygota</taxon>
        <taxon>Neoptera</taxon>
        <taxon>Endopterygota</taxon>
        <taxon>Coleoptera</taxon>
        <taxon>Polyphaga</taxon>
        <taxon>Cucujiformia</taxon>
        <taxon>Chrysomeloidea</taxon>
        <taxon>Cerambycidae</taxon>
        <taxon>Lepturinae</taxon>
        <taxon>Rhagiini</taxon>
        <taxon>Rhamnusium</taxon>
    </lineage>
</organism>
<evidence type="ECO:0000313" key="5">
    <source>
        <dbReference type="Proteomes" id="UP001162156"/>
    </source>
</evidence>
<sequence length="600" mass="67928">MSMETSDSEYFESADEDFYSSDESDKNKAKNKDSVEINSDTRSETINKLNNLHLQYNEESTRCVSKINKNITRGEIGNDLINENLKAKSVETSNIHNENIKNEIIQITAADRAIIEVEDNMNLNAEINNMKEEITIRARNTNGDQMSKSDEVGHLNEKVHDSKGAVDTEPKIEFDLWNEKGGWGVDTEKDEIIQEDVWKNETDWVVDYISKNAKVEEHTNNLSDAVEENAWNNDEWEPVDEEKVDHDKTDVIKKDSNSSTANDISFPHAWAKWGNWGVSSVLSTASQSVSTLTTSVSQGISTVLETSIGVPDPEQLARLIHSEKKQNSDQNQNNLNNEEFQNKNSLRFGFGNIGNLVSGVSKLVETTSTKVISGGLDTLETIGKKTMEVLQEGDPGLKKKRAFLKLSGEKPVLSQVLREAKNRVEQENEMVKVKEKHFAKKMNYETLFDDHQGLVHLEALEMLSKQCEVKLQTLIESCTGVALTEIQETIDQVKELCELPDEDENEQMSLVEIKERLQSAVEEININITYDRLISTWEETDLWLNKLQLNICDERELHQQAIDTLAKLTALAVEQFHKTGELLFIKDHHSTADEADSLVQ</sequence>
<evidence type="ECO:0000256" key="1">
    <source>
        <dbReference type="ARBA" id="ARBA00006903"/>
    </source>
</evidence>
<gene>
    <name evidence="4" type="ORF">NQ314_020416</name>
</gene>
<evidence type="ECO:0000256" key="3">
    <source>
        <dbReference type="SAM" id="MobiDB-lite"/>
    </source>
</evidence>
<feature type="region of interest" description="Disordered" evidence="3">
    <location>
        <begin position="1"/>
        <end position="42"/>
    </location>
</feature>
<dbReference type="PANTHER" id="PTHR12842:SF6">
    <property type="entry name" value="FI01459P"/>
    <property type="match status" value="1"/>
</dbReference>
<evidence type="ECO:0000313" key="4">
    <source>
        <dbReference type="EMBL" id="KAJ8927143.1"/>
    </source>
</evidence>
<keyword evidence="5" id="KW-1185">Reference proteome</keyword>
<dbReference type="EMBL" id="JANEYF010005719">
    <property type="protein sequence ID" value="KAJ8927143.1"/>
    <property type="molecule type" value="Genomic_DNA"/>
</dbReference>
<evidence type="ECO:0000256" key="2">
    <source>
        <dbReference type="ARBA" id="ARBA00022553"/>
    </source>
</evidence>
<dbReference type="PANTHER" id="PTHR12842">
    <property type="entry name" value="FI01459P"/>
    <property type="match status" value="1"/>
</dbReference>
<comment type="caution">
    <text evidence="4">The sequence shown here is derived from an EMBL/GenBank/DDBJ whole genome shotgun (WGS) entry which is preliminary data.</text>
</comment>
<dbReference type="InterPro" id="IPR007998">
    <property type="entry name" value="DUF719"/>
</dbReference>